<dbReference type="GO" id="GO:0003677">
    <property type="term" value="F:DNA binding"/>
    <property type="evidence" value="ECO:0007669"/>
    <property type="project" value="UniProtKB-KW"/>
</dbReference>
<dbReference type="PANTHER" id="PTHR42756:SF1">
    <property type="entry name" value="TRANSCRIPTIONAL REPRESSOR OF EMRAB OPERON"/>
    <property type="match status" value="1"/>
</dbReference>
<dbReference type="PRINTS" id="PR00598">
    <property type="entry name" value="HTHMARR"/>
</dbReference>
<name>A0A0U5GKD9_9GAMM</name>
<protein>
    <submittedName>
        <fullName evidence="5">MarR family transcriptional regulator</fullName>
    </submittedName>
</protein>
<dbReference type="KEGG" id="ege:EM595_1370"/>
<dbReference type="PATRIC" id="fig|1619313.3.peg.1419"/>
<proteinExistence type="predicted"/>
<dbReference type="STRING" id="1619313.EM595_1370"/>
<dbReference type="RefSeq" id="WP_067429428.1">
    <property type="nucleotide sequence ID" value="NZ_CP072598.1"/>
</dbReference>
<reference evidence="6" key="1">
    <citation type="submission" date="2015-11" db="EMBL/GenBank/DDBJ databases">
        <authorList>
            <person name="Blom J."/>
        </authorList>
    </citation>
    <scope>NUCLEOTIDE SEQUENCE [LARGE SCALE GENOMIC DNA]</scope>
</reference>
<gene>
    <name evidence="5" type="ORF">EM595_1370</name>
</gene>
<evidence type="ECO:0000313" key="5">
    <source>
        <dbReference type="EMBL" id="CUU23604.1"/>
    </source>
</evidence>
<sequence length="143" mass="15862">MDDAFVHFSRLLHRTAHAWRLAIDRRVKASGFGMSSWLAVAAIAGEAEPITQKMLAQLLGLEEASVVPLVQRLVKQDLVQRIQPDEDRRKRLLSVTEKGSALYSSVKAEADSLRAELLADIPPEQLAVTQQVLQRLLVKIGTV</sequence>
<evidence type="ECO:0000313" key="6">
    <source>
        <dbReference type="Proteomes" id="UP000059419"/>
    </source>
</evidence>
<dbReference type="EMBL" id="LN907827">
    <property type="protein sequence ID" value="CUU23604.1"/>
    <property type="molecule type" value="Genomic_DNA"/>
</dbReference>
<keyword evidence="1" id="KW-0805">Transcription regulation</keyword>
<dbReference type="GO" id="GO:0003700">
    <property type="term" value="F:DNA-binding transcription factor activity"/>
    <property type="evidence" value="ECO:0007669"/>
    <property type="project" value="InterPro"/>
</dbReference>
<evidence type="ECO:0000256" key="2">
    <source>
        <dbReference type="ARBA" id="ARBA00023125"/>
    </source>
</evidence>
<dbReference type="SMART" id="SM00347">
    <property type="entry name" value="HTH_MARR"/>
    <property type="match status" value="1"/>
</dbReference>
<evidence type="ECO:0000256" key="1">
    <source>
        <dbReference type="ARBA" id="ARBA00023015"/>
    </source>
</evidence>
<dbReference type="Gene3D" id="1.10.10.10">
    <property type="entry name" value="Winged helix-like DNA-binding domain superfamily/Winged helix DNA-binding domain"/>
    <property type="match status" value="1"/>
</dbReference>
<accession>A0A0U5GKD9</accession>
<evidence type="ECO:0000259" key="4">
    <source>
        <dbReference type="PROSITE" id="PS50995"/>
    </source>
</evidence>
<dbReference type="InterPro" id="IPR036388">
    <property type="entry name" value="WH-like_DNA-bd_sf"/>
</dbReference>
<dbReference type="SUPFAM" id="SSF46785">
    <property type="entry name" value="Winged helix' DNA-binding domain"/>
    <property type="match status" value="1"/>
</dbReference>
<keyword evidence="2" id="KW-0238">DNA-binding</keyword>
<dbReference type="PANTHER" id="PTHR42756">
    <property type="entry name" value="TRANSCRIPTIONAL REGULATOR, MARR"/>
    <property type="match status" value="1"/>
</dbReference>
<feature type="domain" description="HTH marR-type" evidence="4">
    <location>
        <begin position="5"/>
        <end position="138"/>
    </location>
</feature>
<dbReference type="InterPro" id="IPR000835">
    <property type="entry name" value="HTH_MarR-typ"/>
</dbReference>
<keyword evidence="6" id="KW-1185">Reference proteome</keyword>
<dbReference type="AlphaFoldDB" id="A0A0U5GKD9"/>
<dbReference type="InterPro" id="IPR036390">
    <property type="entry name" value="WH_DNA-bd_sf"/>
</dbReference>
<keyword evidence="3" id="KW-0804">Transcription</keyword>
<dbReference type="PROSITE" id="PS50995">
    <property type="entry name" value="HTH_MARR_2"/>
    <property type="match status" value="1"/>
</dbReference>
<dbReference type="Pfam" id="PF12802">
    <property type="entry name" value="MarR_2"/>
    <property type="match status" value="1"/>
</dbReference>
<organism evidence="5 6">
    <name type="scientific">Duffyella gerundensis</name>
    <dbReference type="NCBI Taxonomy" id="1619313"/>
    <lineage>
        <taxon>Bacteria</taxon>
        <taxon>Pseudomonadati</taxon>
        <taxon>Pseudomonadota</taxon>
        <taxon>Gammaproteobacteria</taxon>
        <taxon>Enterobacterales</taxon>
        <taxon>Erwiniaceae</taxon>
        <taxon>Duffyella</taxon>
    </lineage>
</organism>
<evidence type="ECO:0000256" key="3">
    <source>
        <dbReference type="ARBA" id="ARBA00023163"/>
    </source>
</evidence>
<dbReference type="Proteomes" id="UP000059419">
    <property type="component" value="Chromosome 1"/>
</dbReference>